<proteinExistence type="predicted"/>
<dbReference type="Proteomes" id="UP000245535">
    <property type="component" value="Unassembled WGS sequence"/>
</dbReference>
<accession>A0A315Z505</accession>
<dbReference type="InterPro" id="IPR047794">
    <property type="entry name" value="C45_proenzyme-like"/>
</dbReference>
<evidence type="ECO:0000313" key="1">
    <source>
        <dbReference type="EMBL" id="PWJ38553.1"/>
    </source>
</evidence>
<reference evidence="1 2" key="1">
    <citation type="submission" date="2018-03" db="EMBL/GenBank/DDBJ databases">
        <title>Genomic Encyclopedia of Archaeal and Bacterial Type Strains, Phase II (KMG-II): from individual species to whole genera.</title>
        <authorList>
            <person name="Goeker M."/>
        </authorList>
    </citation>
    <scope>NUCLEOTIDE SEQUENCE [LARGE SCALE GENOMIC DNA]</scope>
    <source>
        <strain evidence="1 2">DSM 28229</strain>
    </source>
</reference>
<dbReference type="EMBL" id="QGDO01000007">
    <property type="protein sequence ID" value="PWJ38553.1"/>
    <property type="molecule type" value="Genomic_DNA"/>
</dbReference>
<sequence>MKLVNESGLGKLFDANGFPVVVLEGTSYEMGYQYGALMVEHMQRIWDVIVQPNINSGALDAEGIEMWHKRAYDTCSTRTRLWFDGVAAGAGWRIENVCMLDHIFEYLIYQMKLHSFAGCTSIAAWGKNSEDGNVYIGRNLDWGPDFNKFAQVLTVRKPTDGSYKSASLSWPGISCAVSSLNEKGVYLDVHDGTSMGGSLVYKDRPSLMNLLQDIMNDAPTKDSLVSRLNGMNNSLSLILTVGDETSVESVECSSLGGNRLRSAQGESYVVVNSFLEKSWGLGQRETVSNSLRRYSNMTDRLAENEGKINASLTRDLMDLRLFNEDGSFSVGCTKPTKQDADLTNHQIVTDVANRKIWLKIPVPEYFIEWTEIDLNELWK</sequence>
<dbReference type="PANTHER" id="PTHR35190">
    <property type="entry name" value="PROTEIN DCD1B"/>
    <property type="match status" value="1"/>
</dbReference>
<dbReference type="Gene3D" id="3.60.60.10">
    <property type="entry name" value="Penicillin V Acylase, Chain A"/>
    <property type="match status" value="1"/>
</dbReference>
<name>A0A315Z505_SEDFL</name>
<dbReference type="AlphaFoldDB" id="A0A315Z505"/>
<keyword evidence="2" id="KW-1185">Reference proteome</keyword>
<evidence type="ECO:0000313" key="2">
    <source>
        <dbReference type="Proteomes" id="UP000245535"/>
    </source>
</evidence>
<dbReference type="PANTHER" id="PTHR35190:SF1">
    <property type="entry name" value="PEPTIDASE C45 HYDROLASE DOMAIN-CONTAINING PROTEIN"/>
    <property type="match status" value="1"/>
</dbReference>
<dbReference type="OrthoDB" id="974989at2"/>
<dbReference type="NCBIfam" id="NF040521">
    <property type="entry name" value="C45_proenzyme"/>
    <property type="match status" value="1"/>
</dbReference>
<organism evidence="1 2">
    <name type="scientific">Sediminitomix flava</name>
    <dbReference type="NCBI Taxonomy" id="379075"/>
    <lineage>
        <taxon>Bacteria</taxon>
        <taxon>Pseudomonadati</taxon>
        <taxon>Bacteroidota</taxon>
        <taxon>Cytophagia</taxon>
        <taxon>Cytophagales</taxon>
        <taxon>Flammeovirgaceae</taxon>
        <taxon>Sediminitomix</taxon>
    </lineage>
</organism>
<protein>
    <submittedName>
        <fullName evidence="1">Uncharacterized protein</fullName>
    </submittedName>
</protein>
<dbReference type="RefSeq" id="WP_109621724.1">
    <property type="nucleotide sequence ID" value="NZ_QGDO01000007.1"/>
</dbReference>
<gene>
    <name evidence="1" type="ORF">BC781_107143</name>
</gene>
<comment type="caution">
    <text evidence="1">The sequence shown here is derived from an EMBL/GenBank/DDBJ whole genome shotgun (WGS) entry which is preliminary data.</text>
</comment>
<dbReference type="InterPro" id="IPR047803">
    <property type="entry name" value="DCD1A/B-like"/>
</dbReference>